<comment type="caution">
    <text evidence="3">The sequence shown here is derived from an EMBL/GenBank/DDBJ whole genome shotgun (WGS) entry which is preliminary data.</text>
</comment>
<feature type="coiled-coil region" evidence="1">
    <location>
        <begin position="729"/>
        <end position="756"/>
    </location>
</feature>
<feature type="region of interest" description="Disordered" evidence="2">
    <location>
        <begin position="278"/>
        <end position="348"/>
    </location>
</feature>
<feature type="compositionally biased region" description="Polar residues" evidence="2">
    <location>
        <begin position="467"/>
        <end position="478"/>
    </location>
</feature>
<feature type="region of interest" description="Disordered" evidence="2">
    <location>
        <begin position="394"/>
        <end position="416"/>
    </location>
</feature>
<gene>
    <name evidence="3" type="ORF">FLAG1_00948</name>
</gene>
<keyword evidence="4" id="KW-1185">Reference proteome</keyword>
<protein>
    <submittedName>
        <fullName evidence="3">Uncharacterized protein</fullName>
    </submittedName>
</protein>
<feature type="region of interest" description="Disordered" evidence="2">
    <location>
        <begin position="428"/>
        <end position="478"/>
    </location>
</feature>
<evidence type="ECO:0000256" key="2">
    <source>
        <dbReference type="SAM" id="MobiDB-lite"/>
    </source>
</evidence>
<evidence type="ECO:0000313" key="4">
    <source>
        <dbReference type="Proteomes" id="UP000037904"/>
    </source>
</evidence>
<feature type="compositionally biased region" description="Polar residues" evidence="2">
    <location>
        <begin position="154"/>
        <end position="172"/>
    </location>
</feature>
<evidence type="ECO:0000313" key="3">
    <source>
        <dbReference type="EMBL" id="KPA46092.1"/>
    </source>
</evidence>
<feature type="compositionally biased region" description="Basic and acidic residues" evidence="2">
    <location>
        <begin position="449"/>
        <end position="461"/>
    </location>
</feature>
<proteinExistence type="predicted"/>
<organism evidence="3 4">
    <name type="scientific">Fusarium langsethiae</name>
    <dbReference type="NCBI Taxonomy" id="179993"/>
    <lineage>
        <taxon>Eukaryota</taxon>
        <taxon>Fungi</taxon>
        <taxon>Dikarya</taxon>
        <taxon>Ascomycota</taxon>
        <taxon>Pezizomycotina</taxon>
        <taxon>Sordariomycetes</taxon>
        <taxon>Hypocreomycetidae</taxon>
        <taxon>Hypocreales</taxon>
        <taxon>Nectriaceae</taxon>
        <taxon>Fusarium</taxon>
    </lineage>
</organism>
<feature type="compositionally biased region" description="Basic and acidic residues" evidence="2">
    <location>
        <begin position="428"/>
        <end position="437"/>
    </location>
</feature>
<dbReference type="EMBL" id="JXCE01000007">
    <property type="protein sequence ID" value="KPA46092.1"/>
    <property type="molecule type" value="Genomic_DNA"/>
</dbReference>
<name>A0A0M9F4Z0_FUSLA</name>
<keyword evidence="1" id="KW-0175">Coiled coil</keyword>
<dbReference type="Proteomes" id="UP000037904">
    <property type="component" value="Unassembled WGS sequence"/>
</dbReference>
<evidence type="ECO:0000256" key="1">
    <source>
        <dbReference type="SAM" id="Coils"/>
    </source>
</evidence>
<dbReference type="OrthoDB" id="5055285at2759"/>
<reference evidence="3 4" key="1">
    <citation type="submission" date="2015-04" db="EMBL/GenBank/DDBJ databases">
        <title>The draft genome sequence of Fusarium langsethiae, a T-2/HT-2 mycotoxin producer.</title>
        <authorList>
            <person name="Lysoe E."/>
            <person name="Divon H.H."/>
            <person name="Terzi V."/>
            <person name="Orru L."/>
            <person name="Lamontanara A."/>
            <person name="Kolseth A.-K."/>
            <person name="Frandsen R.J."/>
            <person name="Nielsen K."/>
            <person name="Thrane U."/>
        </authorList>
    </citation>
    <scope>NUCLEOTIDE SEQUENCE [LARGE SCALE GENOMIC DNA]</scope>
    <source>
        <strain evidence="3 4">Fl201059</strain>
    </source>
</reference>
<sequence length="854" mass="96112">MQGSASFPAALGSNLWIASFLAKHRNDDDIYVRTQEPRASQNEVKFQGLYQKATTELRSVFRSTKSSADSGADVEQALKADPKNTLEQQEKSAWAILFDTKSGNKLHKRTRSAPANHHVPHVLETIGEEQEDQESSALKSLVNAAQECEKDPKTTTATPQQSNDRVSQNEDNASIHTTCTVIIRQATLNDIAEEARVNAENVQTSTSSDIRQSKTVSFDLRSSQESRKMPIECSGALLTPSMMNEWGITTPEPPKTERKTTSISSSILSFMEKIVRFGRTPSDKKAKKSRLQPRQEPSNRKKPGDRRPIIKWNLPQEDSAMGDLIRNFSGPPTPPDSNVDTDTPPPSVMYGRNISNASAFDKSVEGLMPMPAKRPISGRLISDSESMPEFDDAINNPRLRPKSKHVRQNGNEGTRKFLEWESKQREAVEQRQVREMTEDFEQPPQEIQPGEKEESEPHPQEEDVSEKTANCSDDTQEQVNINKIPTIQESTDKEVFSPNATAGVSIQEPHDELPVEQPVEDEPNTATALTSDTASTSTWDQNSDIPLPLGARLTEAAMVQHQNEEYSAFFKSLQKVREKSPDHFCGRQGTLGVRAWLDKVYEHEDEMEQDRVAMEFFHGAPSTDENEDDTLSDLGYYPTKAETLVALSHPDAPKIGGSTPEEAKKIWNDQLRSLNIATVAKEGLQAQMLSSLTRNELIEDELDRAERVTYLYLQKKKAQKSDETKAVQIRHVRKVCREFEKALKEVQRRATLANKESADANRCVRYLQRSYDEMEENIHRFTESLGYQRANNLVEAMELVKKTEREENINICDVQRLDLAEPESPDSYGATEYCARQAEGDNNVGPEDPTDIFF</sequence>
<accession>A0A0M9F4Z0</accession>
<dbReference type="AlphaFoldDB" id="A0A0M9F4Z0"/>
<feature type="region of interest" description="Disordered" evidence="2">
    <location>
        <begin position="128"/>
        <end position="172"/>
    </location>
</feature>